<evidence type="ECO:0000313" key="5">
    <source>
        <dbReference type="EMBL" id="SDG74509.1"/>
    </source>
</evidence>
<evidence type="ECO:0000256" key="3">
    <source>
        <dbReference type="ARBA" id="ARBA00023163"/>
    </source>
</evidence>
<evidence type="ECO:0000259" key="4">
    <source>
        <dbReference type="PROSITE" id="PS01124"/>
    </source>
</evidence>
<evidence type="ECO:0000256" key="1">
    <source>
        <dbReference type="ARBA" id="ARBA00023015"/>
    </source>
</evidence>
<dbReference type="PROSITE" id="PS01124">
    <property type="entry name" value="HTH_ARAC_FAMILY_2"/>
    <property type="match status" value="1"/>
</dbReference>
<dbReference type="AlphaFoldDB" id="A0A1G7WRF6"/>
<proteinExistence type="predicted"/>
<dbReference type="PANTHER" id="PTHR46796">
    <property type="entry name" value="HTH-TYPE TRANSCRIPTIONAL ACTIVATOR RHAS-RELATED"/>
    <property type="match status" value="1"/>
</dbReference>
<keyword evidence="1" id="KW-0805">Transcription regulation</keyword>
<dbReference type="RefSeq" id="WP_093170063.1">
    <property type="nucleotide sequence ID" value="NZ_FNCN01000007.1"/>
</dbReference>
<accession>A0A1G7WRF6</accession>
<dbReference type="EMBL" id="FNCN01000007">
    <property type="protein sequence ID" value="SDG74509.1"/>
    <property type="molecule type" value="Genomic_DNA"/>
</dbReference>
<dbReference type="InterPro" id="IPR009057">
    <property type="entry name" value="Homeodomain-like_sf"/>
</dbReference>
<keyword evidence="6" id="KW-1185">Reference proteome</keyword>
<dbReference type="SUPFAM" id="SSF46689">
    <property type="entry name" value="Homeodomain-like"/>
    <property type="match status" value="2"/>
</dbReference>
<dbReference type="Pfam" id="PF12852">
    <property type="entry name" value="Cupin_6"/>
    <property type="match status" value="1"/>
</dbReference>
<gene>
    <name evidence="5" type="ORF">SAMN05421505_107160</name>
</gene>
<protein>
    <submittedName>
        <fullName evidence="5">AraC-type DNA-binding protein</fullName>
    </submittedName>
</protein>
<evidence type="ECO:0000256" key="2">
    <source>
        <dbReference type="ARBA" id="ARBA00023125"/>
    </source>
</evidence>
<dbReference type="InterPro" id="IPR050204">
    <property type="entry name" value="AraC_XylS_family_regulators"/>
</dbReference>
<name>A0A1G7WRF6_9ACTN</name>
<feature type="domain" description="HTH araC/xylS-type" evidence="4">
    <location>
        <begin position="210"/>
        <end position="308"/>
    </location>
</feature>
<organism evidence="5 6">
    <name type="scientific">Sinosporangium album</name>
    <dbReference type="NCBI Taxonomy" id="504805"/>
    <lineage>
        <taxon>Bacteria</taxon>
        <taxon>Bacillati</taxon>
        <taxon>Actinomycetota</taxon>
        <taxon>Actinomycetes</taxon>
        <taxon>Streptosporangiales</taxon>
        <taxon>Streptosporangiaceae</taxon>
        <taxon>Sinosporangium</taxon>
    </lineage>
</organism>
<keyword evidence="3" id="KW-0804">Transcription</keyword>
<dbReference type="InterPro" id="IPR018060">
    <property type="entry name" value="HTH_AraC"/>
</dbReference>
<dbReference type="Gene3D" id="1.10.10.60">
    <property type="entry name" value="Homeodomain-like"/>
    <property type="match status" value="2"/>
</dbReference>
<dbReference type="GO" id="GO:0043565">
    <property type="term" value="F:sequence-specific DNA binding"/>
    <property type="evidence" value="ECO:0007669"/>
    <property type="project" value="InterPro"/>
</dbReference>
<dbReference type="GO" id="GO:0003700">
    <property type="term" value="F:DNA-binding transcription factor activity"/>
    <property type="evidence" value="ECO:0007669"/>
    <property type="project" value="InterPro"/>
</dbReference>
<dbReference type="PROSITE" id="PS00041">
    <property type="entry name" value="HTH_ARAC_FAMILY_1"/>
    <property type="match status" value="1"/>
</dbReference>
<sequence>MDVITELLGGVRARGADFCQSIASPPWSLRFTAPPPLTVAAVVRGEAWVTPDGGRPVRLAPGDAALVKGPSPYVVADSPTTRPTVFVHGPGRYDGPPGDPLISAPLAPRTYGTADGECLVLSGHFPLGGEVCTRLLSALPPLAVVPSGDRGIARALELVQEEITGEGPGRQVVLDRLLELMLVLTVRLWFDRQGGKAPGWYTALTDPAVGRALRLMHDDPARPWTVAALAGEAGMSRAAFARRFSALAGQPPLAYLTEWRMALAADLLSGAGLTVAAAARRVGYADPFGFSAAFKRVRGVSPGSVRAAAPS</sequence>
<reference evidence="5 6" key="1">
    <citation type="submission" date="2016-10" db="EMBL/GenBank/DDBJ databases">
        <authorList>
            <person name="de Groot N.N."/>
        </authorList>
    </citation>
    <scope>NUCLEOTIDE SEQUENCE [LARGE SCALE GENOMIC DNA]</scope>
    <source>
        <strain evidence="5 6">CPCC 201354</strain>
    </source>
</reference>
<keyword evidence="2 5" id="KW-0238">DNA-binding</keyword>
<dbReference type="InterPro" id="IPR032783">
    <property type="entry name" value="AraC_lig"/>
</dbReference>
<evidence type="ECO:0000313" key="6">
    <source>
        <dbReference type="Proteomes" id="UP000198923"/>
    </source>
</evidence>
<dbReference type="SMART" id="SM00342">
    <property type="entry name" value="HTH_ARAC"/>
    <property type="match status" value="1"/>
</dbReference>
<dbReference type="PANTHER" id="PTHR46796:SF13">
    <property type="entry name" value="HTH-TYPE TRANSCRIPTIONAL ACTIVATOR RHAS"/>
    <property type="match status" value="1"/>
</dbReference>
<dbReference type="InterPro" id="IPR018062">
    <property type="entry name" value="HTH_AraC-typ_CS"/>
</dbReference>
<dbReference type="Proteomes" id="UP000198923">
    <property type="component" value="Unassembled WGS sequence"/>
</dbReference>
<dbReference type="Pfam" id="PF12833">
    <property type="entry name" value="HTH_18"/>
    <property type="match status" value="1"/>
</dbReference>
<dbReference type="STRING" id="504805.SAMN05421505_107160"/>
<dbReference type="OrthoDB" id="241790at2"/>